<name>A0ACB8AY49_9AGAM</name>
<feature type="non-terminal residue" evidence="1">
    <location>
        <position position="236"/>
    </location>
</feature>
<dbReference type="Proteomes" id="UP000790709">
    <property type="component" value="Unassembled WGS sequence"/>
</dbReference>
<dbReference type="EMBL" id="MU266805">
    <property type="protein sequence ID" value="KAH7918325.1"/>
    <property type="molecule type" value="Genomic_DNA"/>
</dbReference>
<evidence type="ECO:0000313" key="2">
    <source>
        <dbReference type="Proteomes" id="UP000790709"/>
    </source>
</evidence>
<gene>
    <name evidence="1" type="ORF">BV22DRAFT_1186621</name>
</gene>
<comment type="caution">
    <text evidence="1">The sequence shown here is derived from an EMBL/GenBank/DDBJ whole genome shotgun (WGS) entry which is preliminary data.</text>
</comment>
<reference evidence="1" key="1">
    <citation type="journal article" date="2021" name="New Phytol.">
        <title>Evolutionary innovations through gain and loss of genes in the ectomycorrhizal Boletales.</title>
        <authorList>
            <person name="Wu G."/>
            <person name="Miyauchi S."/>
            <person name="Morin E."/>
            <person name="Kuo A."/>
            <person name="Drula E."/>
            <person name="Varga T."/>
            <person name="Kohler A."/>
            <person name="Feng B."/>
            <person name="Cao Y."/>
            <person name="Lipzen A."/>
            <person name="Daum C."/>
            <person name="Hundley H."/>
            <person name="Pangilinan J."/>
            <person name="Johnson J."/>
            <person name="Barry K."/>
            <person name="LaButti K."/>
            <person name="Ng V."/>
            <person name="Ahrendt S."/>
            <person name="Min B."/>
            <person name="Choi I.G."/>
            <person name="Park H."/>
            <person name="Plett J.M."/>
            <person name="Magnuson J."/>
            <person name="Spatafora J.W."/>
            <person name="Nagy L.G."/>
            <person name="Henrissat B."/>
            <person name="Grigoriev I.V."/>
            <person name="Yang Z.L."/>
            <person name="Xu J."/>
            <person name="Martin F.M."/>
        </authorList>
    </citation>
    <scope>NUCLEOTIDE SEQUENCE</scope>
    <source>
        <strain evidence="1">KUC20120723A-06</strain>
    </source>
</reference>
<organism evidence="1 2">
    <name type="scientific">Leucogyrophana mollusca</name>
    <dbReference type="NCBI Taxonomy" id="85980"/>
    <lineage>
        <taxon>Eukaryota</taxon>
        <taxon>Fungi</taxon>
        <taxon>Dikarya</taxon>
        <taxon>Basidiomycota</taxon>
        <taxon>Agaricomycotina</taxon>
        <taxon>Agaricomycetes</taxon>
        <taxon>Agaricomycetidae</taxon>
        <taxon>Boletales</taxon>
        <taxon>Boletales incertae sedis</taxon>
        <taxon>Leucogyrophana</taxon>
    </lineage>
</organism>
<sequence length="236" mass="25660">MWKVILGSNTVYKQLLAVLIAVEGWPASGPYTVIAYEGFLRRPTLILLSRGVLSIMANSCAYTLENNDSDHVCSGSVSLHLVWTRAGGGGGSTGWGVVGVSGSYFLFVKFSGNLKGIFGNSEEFLKISLSRIPCAPLGFYYITVWFAQLQQRMMRYLRKLLRTPAAAATVTPLRKGAAAFNWLAHPRLLPKRLAHGQAFSASYEVPYTRGTALFAVATDWGENSGIDCKCVTGHVS</sequence>
<accession>A0ACB8AY49</accession>
<protein>
    <submittedName>
        <fullName evidence="1">Uncharacterized protein</fullName>
    </submittedName>
</protein>
<proteinExistence type="predicted"/>
<evidence type="ECO:0000313" key="1">
    <source>
        <dbReference type="EMBL" id="KAH7918325.1"/>
    </source>
</evidence>
<keyword evidence="2" id="KW-1185">Reference proteome</keyword>